<dbReference type="SUPFAM" id="SSF56935">
    <property type="entry name" value="Porins"/>
    <property type="match status" value="1"/>
</dbReference>
<keyword evidence="5" id="KW-1185">Reference proteome</keyword>
<dbReference type="Pfam" id="PF13715">
    <property type="entry name" value="CarbopepD_reg_2"/>
    <property type="match status" value="1"/>
</dbReference>
<sequence length="906" mass="104013">MRIVMIVEKMLNYSLRRQSSRILLLFIVLSSSFSFSQTTIKGTVFNEQNKPIPFVNVFAKKDSLSSILNYSYSDNQGKFKITIKKEGSYDVHFSILGFETKIIKIDVTSSNVEVIKNITLQEKSFSLEEVIITADKAISVKKDTVVFSAKHFLTGEEQSVEDLLKKIPGISVDDSGTIKVGNQEIEKLMVDGDDFFEKGYKVLSKNMPTHPIEKIEVLNNFSNNKLLKNIEISDKVALNLTLKEKFKNVWFGNVDLHYGFGSENTYESRFNLASFGKKNKYFFIGNFNNIGYDAVGDIENLIQPFRSRDEPATIGDNQRINNLLSLNPPFLSFKKSRTNFNNAELASLNAIFKPIKHLKIKSLAFFNWDETNFFQNGITTVNTTDSNFSNTEDYQLQNNKKVGFGKIDLTYDLSKTKMLEATTKFNSGNFNDNSNLVFNGNSTIENLDYQNTLFDQKINYTDKFKNNKVLLVTGRFIDEKTPQLYKINQFFYQDLFPSTTNANNSQQRSDIKMQFTGINAHVLDRKSNGDLLELQVGNEFTKEELTSQFSLFNNNLLIDQPVGYQNQTNYNVNNLYVKGKYRLKLNDVSITGNLNVHQLFNSLQTDNVRQNQSPFFINPSISLDWEINDNNKITSSFSKNTSNAKTQDVYSNFVLTGFRSFTKGTGSFNQLSSSNLVVNYQLGDWSDRFFANTFFIYNKNHDFFSTNTTIDQNFVQTEKILIQDREFLSINSTLDFYLKKLATNLKANISYSKSEFKNSINNGSLRTVRSNNYNYGLELRSGFKGIFNYHFGTKWTTSEIQTNINNVFTNNVSFLDASFVINSKFNFQLQSERYDFGNVDNNKAYYFLDFDMQYKLSEQKITLGLSAKNLLNTKEFNTFSINDIGSSSTTYRLLPRYAILKLGYQF</sequence>
<dbReference type="Gene3D" id="2.40.170.20">
    <property type="entry name" value="TonB-dependent receptor, beta-barrel domain"/>
    <property type="match status" value="1"/>
</dbReference>
<name>A0ABP1EIA1_9FLAO</name>
<protein>
    <submittedName>
        <fullName evidence="4">TonB-dependent receptor</fullName>
    </submittedName>
</protein>
<accession>A0ABP1EIA1</accession>
<comment type="subcellular location">
    <subcellularLocation>
        <location evidence="1">Cell outer membrane</location>
    </subcellularLocation>
</comment>
<gene>
    <name evidence="4" type="ORF">T190607A01A_11091</name>
</gene>
<evidence type="ECO:0000313" key="5">
    <source>
        <dbReference type="Proteomes" id="UP001497416"/>
    </source>
</evidence>
<proteinExistence type="predicted"/>
<reference evidence="4 5" key="1">
    <citation type="submission" date="2024-05" db="EMBL/GenBank/DDBJ databases">
        <authorList>
            <person name="Duchaud E."/>
        </authorList>
    </citation>
    <scope>NUCLEOTIDE SEQUENCE [LARGE SCALE GENOMIC DNA]</scope>
    <source>
        <strain evidence="4">Ena-SAMPLE-TAB-13-05-2024-13:56:06:370-140302</strain>
    </source>
</reference>
<evidence type="ECO:0000313" key="4">
    <source>
        <dbReference type="EMBL" id="CAL2080812.1"/>
    </source>
</evidence>
<organism evidence="4 5">
    <name type="scientific">Tenacibaculum platacis</name>
    <dbReference type="NCBI Taxonomy" id="3137852"/>
    <lineage>
        <taxon>Bacteria</taxon>
        <taxon>Pseudomonadati</taxon>
        <taxon>Bacteroidota</taxon>
        <taxon>Flavobacteriia</taxon>
        <taxon>Flavobacteriales</taxon>
        <taxon>Flavobacteriaceae</taxon>
        <taxon>Tenacibaculum</taxon>
    </lineage>
</organism>
<dbReference type="Gene3D" id="2.60.40.1120">
    <property type="entry name" value="Carboxypeptidase-like, regulatory domain"/>
    <property type="match status" value="1"/>
</dbReference>
<keyword evidence="3" id="KW-0998">Cell outer membrane</keyword>
<dbReference type="SUPFAM" id="SSF49464">
    <property type="entry name" value="Carboxypeptidase regulatory domain-like"/>
    <property type="match status" value="1"/>
</dbReference>
<dbReference type="EMBL" id="CAXIXY010000003">
    <property type="protein sequence ID" value="CAL2080812.1"/>
    <property type="molecule type" value="Genomic_DNA"/>
</dbReference>
<evidence type="ECO:0000256" key="1">
    <source>
        <dbReference type="ARBA" id="ARBA00004442"/>
    </source>
</evidence>
<evidence type="ECO:0000256" key="2">
    <source>
        <dbReference type="ARBA" id="ARBA00023136"/>
    </source>
</evidence>
<keyword evidence="2" id="KW-0472">Membrane</keyword>
<evidence type="ECO:0000256" key="3">
    <source>
        <dbReference type="ARBA" id="ARBA00023237"/>
    </source>
</evidence>
<comment type="caution">
    <text evidence="4">The sequence shown here is derived from an EMBL/GenBank/DDBJ whole genome shotgun (WGS) entry which is preliminary data.</text>
</comment>
<dbReference type="InterPro" id="IPR008969">
    <property type="entry name" value="CarboxyPept-like_regulatory"/>
</dbReference>
<dbReference type="InterPro" id="IPR036942">
    <property type="entry name" value="Beta-barrel_TonB_sf"/>
</dbReference>
<keyword evidence="4" id="KW-0675">Receptor</keyword>
<dbReference type="Proteomes" id="UP001497416">
    <property type="component" value="Unassembled WGS sequence"/>
</dbReference>